<evidence type="ECO:0000256" key="4">
    <source>
        <dbReference type="ARBA" id="ARBA00022692"/>
    </source>
</evidence>
<dbReference type="GO" id="GO:0005886">
    <property type="term" value="C:plasma membrane"/>
    <property type="evidence" value="ECO:0007669"/>
    <property type="project" value="UniProtKB-SubCell"/>
</dbReference>
<sequence>MWQALRVRDFRYLWVARAVAGLGMSLLVVAIPAQVYAVTGSVLATGVTLAFEHLPSLLLGPYAGVLADRWDRRRLMIATDLVYAAAISVVLFARTPETIWLVYLAALGQGTATVLFRPAAQAHIPAVVGIGPMLTSAGRRGCGCRRRPARRPRRPRRSGPSRRRNRGAGRRPLSRGRPSWP</sequence>
<keyword evidence="6 8" id="KW-0472">Membrane</keyword>
<keyword evidence="5 8" id="KW-1133">Transmembrane helix</keyword>
<keyword evidence="3" id="KW-1003">Cell membrane</keyword>
<feature type="transmembrane region" description="Helical" evidence="8">
    <location>
        <begin position="42"/>
        <end position="63"/>
    </location>
</feature>
<protein>
    <submittedName>
        <fullName evidence="9">Transmembrane secretion effector</fullName>
    </submittedName>
</protein>
<feature type="transmembrane region" description="Helical" evidence="8">
    <location>
        <begin position="12"/>
        <end position="36"/>
    </location>
</feature>
<dbReference type="AlphaFoldDB" id="A0A1H6EWI5"/>
<dbReference type="PANTHER" id="PTHR43266:SF10">
    <property type="entry name" value="BACILYSIN EXPORTER BACE-RELATED"/>
    <property type="match status" value="1"/>
</dbReference>
<evidence type="ECO:0000313" key="9">
    <source>
        <dbReference type="EMBL" id="SEH01285.1"/>
    </source>
</evidence>
<dbReference type="Gene3D" id="1.20.1250.20">
    <property type="entry name" value="MFS general substrate transporter like domains"/>
    <property type="match status" value="1"/>
</dbReference>
<comment type="subcellular location">
    <subcellularLocation>
        <location evidence="1">Cell membrane</location>
        <topology evidence="1">Multi-pass membrane protein</topology>
    </subcellularLocation>
</comment>
<dbReference type="OrthoDB" id="3542743at2"/>
<name>A0A1H6EWI5_9ACTN</name>
<keyword evidence="2" id="KW-0813">Transport</keyword>
<reference evidence="9 10" key="1">
    <citation type="submission" date="2016-10" db="EMBL/GenBank/DDBJ databases">
        <authorList>
            <person name="de Groot N.N."/>
        </authorList>
    </citation>
    <scope>NUCLEOTIDE SEQUENCE [LARGE SCALE GENOMIC DNA]</scope>
    <source>
        <strain evidence="9 10">CGMCC 4.7037</strain>
    </source>
</reference>
<evidence type="ECO:0000256" key="1">
    <source>
        <dbReference type="ARBA" id="ARBA00004651"/>
    </source>
</evidence>
<keyword evidence="4 8" id="KW-0812">Transmembrane</keyword>
<evidence type="ECO:0000256" key="6">
    <source>
        <dbReference type="ARBA" id="ARBA00023136"/>
    </source>
</evidence>
<dbReference type="PANTHER" id="PTHR43266">
    <property type="entry name" value="MACROLIDE-EFFLUX PROTEIN"/>
    <property type="match status" value="1"/>
</dbReference>
<evidence type="ECO:0000256" key="7">
    <source>
        <dbReference type="SAM" id="MobiDB-lite"/>
    </source>
</evidence>
<dbReference type="RefSeq" id="WP_103962381.1">
    <property type="nucleotide sequence ID" value="NZ_FNVT01000019.1"/>
</dbReference>
<feature type="region of interest" description="Disordered" evidence="7">
    <location>
        <begin position="138"/>
        <end position="181"/>
    </location>
</feature>
<dbReference type="SUPFAM" id="SSF103473">
    <property type="entry name" value="MFS general substrate transporter"/>
    <property type="match status" value="1"/>
</dbReference>
<proteinExistence type="predicted"/>
<evidence type="ECO:0000256" key="2">
    <source>
        <dbReference type="ARBA" id="ARBA00022448"/>
    </source>
</evidence>
<dbReference type="InterPro" id="IPR010290">
    <property type="entry name" value="TM_effector"/>
</dbReference>
<dbReference type="Proteomes" id="UP000236732">
    <property type="component" value="Unassembled WGS sequence"/>
</dbReference>
<evidence type="ECO:0000256" key="5">
    <source>
        <dbReference type="ARBA" id="ARBA00022989"/>
    </source>
</evidence>
<accession>A0A1H6EWI5</accession>
<dbReference type="Pfam" id="PF05977">
    <property type="entry name" value="MFS_3"/>
    <property type="match status" value="1"/>
</dbReference>
<feature type="compositionally biased region" description="Basic residues" evidence="7">
    <location>
        <begin position="142"/>
        <end position="174"/>
    </location>
</feature>
<gene>
    <name evidence="9" type="ORF">SAMN05444920_119215</name>
</gene>
<evidence type="ECO:0000313" key="10">
    <source>
        <dbReference type="Proteomes" id="UP000236732"/>
    </source>
</evidence>
<evidence type="ECO:0000256" key="3">
    <source>
        <dbReference type="ARBA" id="ARBA00022475"/>
    </source>
</evidence>
<keyword evidence="10" id="KW-1185">Reference proteome</keyword>
<organism evidence="9 10">
    <name type="scientific">Nonomuraea solani</name>
    <dbReference type="NCBI Taxonomy" id="1144553"/>
    <lineage>
        <taxon>Bacteria</taxon>
        <taxon>Bacillati</taxon>
        <taxon>Actinomycetota</taxon>
        <taxon>Actinomycetes</taxon>
        <taxon>Streptosporangiales</taxon>
        <taxon>Streptosporangiaceae</taxon>
        <taxon>Nonomuraea</taxon>
    </lineage>
</organism>
<evidence type="ECO:0000256" key="8">
    <source>
        <dbReference type="SAM" id="Phobius"/>
    </source>
</evidence>
<dbReference type="EMBL" id="FNVT01000019">
    <property type="protein sequence ID" value="SEH01285.1"/>
    <property type="molecule type" value="Genomic_DNA"/>
</dbReference>
<dbReference type="InterPro" id="IPR036259">
    <property type="entry name" value="MFS_trans_sf"/>
</dbReference>